<feature type="region of interest" description="CPSase" evidence="11">
    <location>
        <begin position="1"/>
        <end position="168"/>
    </location>
</feature>
<evidence type="ECO:0000313" key="14">
    <source>
        <dbReference type="Proteomes" id="UP000192738"/>
    </source>
</evidence>
<dbReference type="SMART" id="SM01097">
    <property type="entry name" value="CPSase_sm_chain"/>
    <property type="match status" value="1"/>
</dbReference>
<dbReference type="HAMAP" id="MF_01209">
    <property type="entry name" value="CPSase_S_chain"/>
    <property type="match status" value="1"/>
</dbReference>
<feature type="domain" description="Carbamoyl-phosphate synthase small subunit N-terminal" evidence="12">
    <location>
        <begin position="1"/>
        <end position="130"/>
    </location>
</feature>
<feature type="binding site" evidence="11">
    <location>
        <position position="44"/>
    </location>
    <ligand>
        <name>L-glutamine</name>
        <dbReference type="ChEBI" id="CHEBI:58359"/>
    </ligand>
</feature>
<dbReference type="GO" id="GO:0006541">
    <property type="term" value="P:glutamine metabolic process"/>
    <property type="evidence" value="ECO:0007669"/>
    <property type="project" value="InterPro"/>
</dbReference>
<dbReference type="Pfam" id="PF00117">
    <property type="entry name" value="GATase"/>
    <property type="match status" value="1"/>
</dbReference>
<sequence length="358" mass="38955">MIGKLILEDGSVFQGMLASGTKAVGEVVFNTGMTGYQEVLTDPSYCGQIVTMTYPLIGNYGVADIFEQARQSFVRGFVVSELCGKPSSWQAEGSLISYLQARDIPCIYGVDTRAITRRIRSHGTMKGVIVSADAQESEIAELFGRPPFIEVVNEVTTKEVYRIPGNGPRIAVMDFGIKRNILNSMAQAGCDLTVLPAHTCAAEVLALNPDGIFLSNGPGDPKDAPVATVRELIGKKPIFGICLGHQLLALALGGDTYKLKFGHRGSNHPVKDLSTSRVYITSQNHGYAIEEKSLAELDVTVTHRAVNDETIEGMRHNSLPVFSVQYHPEAAPGPDDSTYLFEDFMRILNKEMNKARGN</sequence>
<gene>
    <name evidence="11" type="primary">carA</name>
    <name evidence="13" type="ORF">SAMN04488500_10824</name>
</gene>
<dbReference type="GO" id="GO:0006526">
    <property type="term" value="P:L-arginine biosynthetic process"/>
    <property type="evidence" value="ECO:0007669"/>
    <property type="project" value="UniProtKB-UniRule"/>
</dbReference>
<dbReference type="InterPro" id="IPR035686">
    <property type="entry name" value="CPSase_GATase1"/>
</dbReference>
<dbReference type="UniPathway" id="UPA00068">
    <property type="reaction ID" value="UER00171"/>
</dbReference>
<dbReference type="SUPFAM" id="SSF52317">
    <property type="entry name" value="Class I glutamine amidotransferase-like"/>
    <property type="match status" value="1"/>
</dbReference>
<dbReference type="RefSeq" id="WP_084575738.1">
    <property type="nucleotide sequence ID" value="NZ_CP155572.1"/>
</dbReference>
<dbReference type="GO" id="GO:0044205">
    <property type="term" value="P:'de novo' UMP biosynthetic process"/>
    <property type="evidence" value="ECO:0007669"/>
    <property type="project" value="UniProtKB-UniRule"/>
</dbReference>
<dbReference type="Pfam" id="PF00988">
    <property type="entry name" value="CPSase_sm_chain"/>
    <property type="match status" value="1"/>
</dbReference>
<dbReference type="PROSITE" id="PS51273">
    <property type="entry name" value="GATASE_TYPE_1"/>
    <property type="match status" value="1"/>
</dbReference>
<feature type="active site" evidence="11">
    <location>
        <position position="327"/>
    </location>
</feature>
<name>A0A1W2BNE5_9FIRM</name>
<evidence type="ECO:0000256" key="9">
    <source>
        <dbReference type="ARBA" id="ARBA00048816"/>
    </source>
</evidence>
<dbReference type="Gene3D" id="3.50.30.20">
    <property type="entry name" value="Carbamoyl-phosphate synthase small subunit, N-terminal domain"/>
    <property type="match status" value="1"/>
</dbReference>
<evidence type="ECO:0000259" key="12">
    <source>
        <dbReference type="SMART" id="SM01097"/>
    </source>
</evidence>
<dbReference type="OrthoDB" id="9804328at2"/>
<accession>A0A1W2BNE5</accession>
<comment type="pathway">
    <text evidence="2 11">Amino-acid biosynthesis; L-arginine biosynthesis; carbamoyl phosphate from bicarbonate: step 1/1.</text>
</comment>
<dbReference type="AlphaFoldDB" id="A0A1W2BNE5"/>
<comment type="pathway">
    <text evidence="1 11">Pyrimidine metabolism; UMP biosynthesis via de novo pathway; (S)-dihydroorotate from bicarbonate: step 1/3.</text>
</comment>
<evidence type="ECO:0000256" key="1">
    <source>
        <dbReference type="ARBA" id="ARBA00004812"/>
    </source>
</evidence>
<keyword evidence="14" id="KW-1185">Reference proteome</keyword>
<dbReference type="PANTHER" id="PTHR43418">
    <property type="entry name" value="MULTIFUNCTIONAL TRYPTOPHAN BIOSYNTHESIS PROTEIN-RELATED"/>
    <property type="match status" value="1"/>
</dbReference>
<keyword evidence="6 11" id="KW-0067">ATP-binding</keyword>
<dbReference type="STRING" id="112901.SAMN04488500_10824"/>
<dbReference type="PRINTS" id="PR00096">
    <property type="entry name" value="GATASE"/>
</dbReference>
<dbReference type="GO" id="GO:0004359">
    <property type="term" value="F:glutaminase activity"/>
    <property type="evidence" value="ECO:0007669"/>
    <property type="project" value="RHEA"/>
</dbReference>
<evidence type="ECO:0000256" key="8">
    <source>
        <dbReference type="ARBA" id="ARBA00022975"/>
    </source>
</evidence>
<feature type="binding site" evidence="11">
    <location>
        <position position="219"/>
    </location>
    <ligand>
        <name>L-glutamine</name>
        <dbReference type="ChEBI" id="CHEBI:58359"/>
    </ligand>
</feature>
<keyword evidence="11" id="KW-0055">Arginine biosynthesis</keyword>
<dbReference type="Gene3D" id="3.40.50.880">
    <property type="match status" value="1"/>
</dbReference>
<evidence type="ECO:0000256" key="6">
    <source>
        <dbReference type="ARBA" id="ARBA00022840"/>
    </source>
</evidence>
<evidence type="ECO:0000313" key="13">
    <source>
        <dbReference type="EMBL" id="SMC74391.1"/>
    </source>
</evidence>
<dbReference type="CDD" id="cd01744">
    <property type="entry name" value="GATase1_CPSase"/>
    <property type="match status" value="1"/>
</dbReference>
<dbReference type="PRINTS" id="PR00099">
    <property type="entry name" value="CPSGATASE"/>
</dbReference>
<keyword evidence="5 11" id="KW-0547">Nucleotide-binding</keyword>
<dbReference type="NCBIfam" id="TIGR01368">
    <property type="entry name" value="CPSaseIIsmall"/>
    <property type="match status" value="1"/>
</dbReference>
<dbReference type="PANTHER" id="PTHR43418:SF7">
    <property type="entry name" value="CARBAMOYL-PHOSPHATE SYNTHASE SMALL CHAIN"/>
    <property type="match status" value="1"/>
</dbReference>
<feature type="binding site" evidence="11">
    <location>
        <position position="284"/>
    </location>
    <ligand>
        <name>L-glutamine</name>
        <dbReference type="ChEBI" id="CHEBI:58359"/>
    </ligand>
</feature>
<dbReference type="Proteomes" id="UP000192738">
    <property type="component" value="Unassembled WGS sequence"/>
</dbReference>
<dbReference type="GO" id="GO:0006207">
    <property type="term" value="P:'de novo' pyrimidine nucleobase biosynthetic process"/>
    <property type="evidence" value="ECO:0007669"/>
    <property type="project" value="InterPro"/>
</dbReference>
<dbReference type="InterPro" id="IPR002474">
    <property type="entry name" value="CarbamoylP_synth_ssu_N"/>
</dbReference>
<feature type="active site" description="Nucleophile" evidence="11">
    <location>
        <position position="242"/>
    </location>
</feature>
<protein>
    <recommendedName>
        <fullName evidence="11">Carbamoyl phosphate synthase small chain</fullName>
        <ecNumber evidence="11">6.3.5.5</ecNumber>
    </recommendedName>
    <alternativeName>
        <fullName evidence="11">Carbamoyl phosphate synthetase glutamine chain</fullName>
    </alternativeName>
</protein>
<evidence type="ECO:0000256" key="7">
    <source>
        <dbReference type="ARBA" id="ARBA00022962"/>
    </source>
</evidence>
<comment type="catalytic activity">
    <reaction evidence="9 11">
        <text>hydrogencarbonate + L-glutamine + 2 ATP + H2O = carbamoyl phosphate + L-glutamate + 2 ADP + phosphate + 2 H(+)</text>
        <dbReference type="Rhea" id="RHEA:18633"/>
        <dbReference type="ChEBI" id="CHEBI:15377"/>
        <dbReference type="ChEBI" id="CHEBI:15378"/>
        <dbReference type="ChEBI" id="CHEBI:17544"/>
        <dbReference type="ChEBI" id="CHEBI:29985"/>
        <dbReference type="ChEBI" id="CHEBI:30616"/>
        <dbReference type="ChEBI" id="CHEBI:43474"/>
        <dbReference type="ChEBI" id="CHEBI:58228"/>
        <dbReference type="ChEBI" id="CHEBI:58359"/>
        <dbReference type="ChEBI" id="CHEBI:456216"/>
        <dbReference type="EC" id="6.3.5.5"/>
    </reaction>
</comment>
<dbReference type="NCBIfam" id="NF009475">
    <property type="entry name" value="PRK12838.1"/>
    <property type="match status" value="1"/>
</dbReference>
<dbReference type="FunFam" id="3.50.30.20:FF:000001">
    <property type="entry name" value="Carbamoyl-phosphate synthase small chain"/>
    <property type="match status" value="1"/>
</dbReference>
<comment type="similarity">
    <text evidence="3 11">Belongs to the CarA family.</text>
</comment>
<feature type="binding site" evidence="11">
    <location>
        <position position="287"/>
    </location>
    <ligand>
        <name>L-glutamine</name>
        <dbReference type="ChEBI" id="CHEBI:58359"/>
    </ligand>
</feature>
<evidence type="ECO:0000256" key="10">
    <source>
        <dbReference type="ARBA" id="ARBA00049285"/>
    </source>
</evidence>
<evidence type="ECO:0000256" key="5">
    <source>
        <dbReference type="ARBA" id="ARBA00022741"/>
    </source>
</evidence>
<dbReference type="GO" id="GO:0004088">
    <property type="term" value="F:carbamoyl-phosphate synthase (glutamine-hydrolyzing) activity"/>
    <property type="evidence" value="ECO:0007669"/>
    <property type="project" value="UniProtKB-UniRule"/>
</dbReference>
<comment type="catalytic activity">
    <reaction evidence="10 11">
        <text>L-glutamine + H2O = L-glutamate + NH4(+)</text>
        <dbReference type="Rhea" id="RHEA:15889"/>
        <dbReference type="ChEBI" id="CHEBI:15377"/>
        <dbReference type="ChEBI" id="CHEBI:28938"/>
        <dbReference type="ChEBI" id="CHEBI:29985"/>
        <dbReference type="ChEBI" id="CHEBI:58359"/>
    </reaction>
</comment>
<dbReference type="PRINTS" id="PR00097">
    <property type="entry name" value="ANTSNTHASEII"/>
</dbReference>
<evidence type="ECO:0000256" key="2">
    <source>
        <dbReference type="ARBA" id="ARBA00005077"/>
    </source>
</evidence>
<evidence type="ECO:0000256" key="3">
    <source>
        <dbReference type="ARBA" id="ARBA00007800"/>
    </source>
</evidence>
<keyword evidence="11" id="KW-0028">Amino-acid biosynthesis</keyword>
<reference evidence="13 14" key="1">
    <citation type="submission" date="2017-04" db="EMBL/GenBank/DDBJ databases">
        <authorList>
            <person name="Afonso C.L."/>
            <person name="Miller P.J."/>
            <person name="Scott M.A."/>
            <person name="Spackman E."/>
            <person name="Goraichik I."/>
            <person name="Dimitrov K.M."/>
            <person name="Suarez D.L."/>
            <person name="Swayne D.E."/>
        </authorList>
    </citation>
    <scope>NUCLEOTIDE SEQUENCE [LARGE SCALE GENOMIC DNA]</scope>
    <source>
        <strain evidence="13 14">DSM 5090</strain>
    </source>
</reference>
<dbReference type="EMBL" id="FWXI01000008">
    <property type="protein sequence ID" value="SMC74391.1"/>
    <property type="molecule type" value="Genomic_DNA"/>
</dbReference>
<dbReference type="InterPro" id="IPR017926">
    <property type="entry name" value="GATASE"/>
</dbReference>
<dbReference type="SUPFAM" id="SSF52021">
    <property type="entry name" value="Carbamoyl phosphate synthetase, small subunit N-terminal domain"/>
    <property type="match status" value="1"/>
</dbReference>
<feature type="binding site" evidence="11">
    <location>
        <position position="243"/>
    </location>
    <ligand>
        <name>L-glutamine</name>
        <dbReference type="ChEBI" id="CHEBI:58359"/>
    </ligand>
</feature>
<dbReference type="InterPro" id="IPR006274">
    <property type="entry name" value="CarbamoylP_synth_ssu"/>
</dbReference>
<evidence type="ECO:0000256" key="11">
    <source>
        <dbReference type="HAMAP-Rule" id="MF_01209"/>
    </source>
</evidence>
<organism evidence="13 14">
    <name type="scientific">Sporomusa malonica</name>
    <dbReference type="NCBI Taxonomy" id="112901"/>
    <lineage>
        <taxon>Bacteria</taxon>
        <taxon>Bacillati</taxon>
        <taxon>Bacillota</taxon>
        <taxon>Negativicutes</taxon>
        <taxon>Selenomonadales</taxon>
        <taxon>Sporomusaceae</taxon>
        <taxon>Sporomusa</taxon>
    </lineage>
</organism>
<feature type="active site" evidence="11">
    <location>
        <position position="329"/>
    </location>
</feature>
<dbReference type="UniPathway" id="UPA00070">
    <property type="reaction ID" value="UER00115"/>
</dbReference>
<dbReference type="GO" id="GO:0005524">
    <property type="term" value="F:ATP binding"/>
    <property type="evidence" value="ECO:0007669"/>
    <property type="project" value="UniProtKB-UniRule"/>
</dbReference>
<comment type="function">
    <text evidence="11">Small subunit of the glutamine-dependent carbamoyl phosphate synthetase (CPSase). CPSase catalyzes the formation of carbamoyl phosphate from the ammonia moiety of glutamine, carbonate, and phosphate donated by ATP, constituting the first step of 2 biosynthetic pathways, one leading to arginine and/or urea and the other to pyrimidine nucleotides. The small subunit (glutamine amidotransferase) binds and cleaves glutamine to supply the large subunit with the substrate ammonia.</text>
</comment>
<keyword evidence="8 11" id="KW-0665">Pyrimidine biosynthesis</keyword>
<dbReference type="InterPro" id="IPR036480">
    <property type="entry name" value="CarbP_synth_ssu_N_sf"/>
</dbReference>
<keyword evidence="4 11" id="KW-0436">Ligase</keyword>
<evidence type="ECO:0000256" key="4">
    <source>
        <dbReference type="ARBA" id="ARBA00022598"/>
    </source>
</evidence>
<feature type="binding site" evidence="11">
    <location>
        <position position="246"/>
    </location>
    <ligand>
        <name>L-glutamine</name>
        <dbReference type="ChEBI" id="CHEBI:58359"/>
    </ligand>
</feature>
<dbReference type="InterPro" id="IPR029062">
    <property type="entry name" value="Class_I_gatase-like"/>
</dbReference>
<comment type="subunit">
    <text evidence="11">Composed of two chains; the small (or glutamine) chain promotes the hydrolysis of glutamine to ammonia, which is used by the large (or ammonia) chain to synthesize carbamoyl phosphate. Tetramer of heterodimers (alpha,beta)4.</text>
</comment>
<keyword evidence="7 11" id="KW-0315">Glutamine amidotransferase</keyword>
<dbReference type="EC" id="6.3.5.5" evidence="11"/>
<dbReference type="InterPro" id="IPR050472">
    <property type="entry name" value="Anth_synth/Amidotransfase"/>
</dbReference>
<proteinExistence type="inferred from homology"/>
<feature type="binding site" evidence="11">
    <location>
        <position position="217"/>
    </location>
    <ligand>
        <name>L-glutamine</name>
        <dbReference type="ChEBI" id="CHEBI:58359"/>
    </ligand>
</feature>
<feature type="binding site" evidence="11">
    <location>
        <position position="286"/>
    </location>
    <ligand>
        <name>L-glutamine</name>
        <dbReference type="ChEBI" id="CHEBI:58359"/>
    </ligand>
</feature>